<dbReference type="Gene3D" id="3.40.190.10">
    <property type="entry name" value="Periplasmic binding protein-like II"/>
    <property type="match status" value="2"/>
</dbReference>
<comment type="similarity">
    <text evidence="1">Belongs to the phosphate/phosphite/phosphonate binding protein family.</text>
</comment>
<evidence type="ECO:0000256" key="1">
    <source>
        <dbReference type="ARBA" id="ARBA00007162"/>
    </source>
</evidence>
<dbReference type="PANTHER" id="PTHR35841:SF1">
    <property type="entry name" value="PHOSPHONATES-BINDING PERIPLASMIC PROTEIN"/>
    <property type="match status" value="1"/>
</dbReference>
<accession>A0A1H7G5Y0</accession>
<evidence type="ECO:0000313" key="4">
    <source>
        <dbReference type="Proteomes" id="UP000199256"/>
    </source>
</evidence>
<dbReference type="EMBL" id="FOAA01000001">
    <property type="protein sequence ID" value="SEK33484.1"/>
    <property type="molecule type" value="Genomic_DNA"/>
</dbReference>
<dbReference type="SUPFAM" id="SSF53850">
    <property type="entry name" value="Periplasmic binding protein-like II"/>
    <property type="match status" value="1"/>
</dbReference>
<name>A0A1H7G5Y0_9GAMM</name>
<dbReference type="AlphaFoldDB" id="A0A1H7G5Y0"/>
<dbReference type="PANTHER" id="PTHR35841">
    <property type="entry name" value="PHOSPHONATES-BINDING PERIPLASMIC PROTEIN"/>
    <property type="match status" value="1"/>
</dbReference>
<keyword evidence="2" id="KW-0732">Signal</keyword>
<dbReference type="STRING" id="1396821.SAMN05444515_101444"/>
<evidence type="ECO:0000256" key="2">
    <source>
        <dbReference type="ARBA" id="ARBA00022729"/>
    </source>
</evidence>
<dbReference type="Pfam" id="PF12974">
    <property type="entry name" value="Phosphonate-bd"/>
    <property type="match status" value="1"/>
</dbReference>
<dbReference type="GO" id="GO:0055085">
    <property type="term" value="P:transmembrane transport"/>
    <property type="evidence" value="ECO:0007669"/>
    <property type="project" value="InterPro"/>
</dbReference>
<dbReference type="OrthoDB" id="225238at2"/>
<keyword evidence="4" id="KW-1185">Reference proteome</keyword>
<sequence length="294" mass="31887">MIAKHLKYGLMVLALGGGLSIESTAGSEPLDNCPSVLRMADTGIEGMGNLHDAFGPFAKRFETITGIELQLFSLSNRTAAGNALIYGDVDLVFAGPSEYLLFRRETGVDILFTVERPHYGSSFFVPADSEIHSLEDLRGKRVALKDVGSASGHLLPILMLRKAGLDPKRDLDIIMAGDSRAAALANGDVAAMGGGNRDLQLLRQMDPDGEYRVIAESPLLPGDPVLVRASLPHDCRTQLADRLEAHADALWEALVATDRNHEKFVQRDSALRFDRSALDYSLVEEAYRAAGIDL</sequence>
<dbReference type="RefSeq" id="WP_090250246.1">
    <property type="nucleotide sequence ID" value="NZ_FOAA01000001.1"/>
</dbReference>
<dbReference type="InterPro" id="IPR005770">
    <property type="entry name" value="PhnD"/>
</dbReference>
<dbReference type="NCBIfam" id="TIGR01098">
    <property type="entry name" value="3A0109s03R"/>
    <property type="match status" value="1"/>
</dbReference>
<dbReference type="Proteomes" id="UP000199256">
    <property type="component" value="Unassembled WGS sequence"/>
</dbReference>
<gene>
    <name evidence="3" type="ORF">SAMN05444515_101444</name>
</gene>
<proteinExistence type="inferred from homology"/>
<organism evidence="3 4">
    <name type="scientific">Ectothiorhodospira marina</name>
    <dbReference type="NCBI Taxonomy" id="1396821"/>
    <lineage>
        <taxon>Bacteria</taxon>
        <taxon>Pseudomonadati</taxon>
        <taxon>Pseudomonadota</taxon>
        <taxon>Gammaproteobacteria</taxon>
        <taxon>Chromatiales</taxon>
        <taxon>Ectothiorhodospiraceae</taxon>
        <taxon>Ectothiorhodospira</taxon>
    </lineage>
</organism>
<dbReference type="GO" id="GO:0043190">
    <property type="term" value="C:ATP-binding cassette (ABC) transporter complex"/>
    <property type="evidence" value="ECO:0007669"/>
    <property type="project" value="InterPro"/>
</dbReference>
<evidence type="ECO:0000313" key="3">
    <source>
        <dbReference type="EMBL" id="SEK33484.1"/>
    </source>
</evidence>
<reference evidence="4" key="1">
    <citation type="submission" date="2016-10" db="EMBL/GenBank/DDBJ databases">
        <authorList>
            <person name="Varghese N."/>
            <person name="Submissions S."/>
        </authorList>
    </citation>
    <scope>NUCLEOTIDE SEQUENCE [LARGE SCALE GENOMIC DNA]</scope>
    <source>
        <strain evidence="4">DSM 241</strain>
    </source>
</reference>
<protein>
    <submittedName>
        <fullName evidence="3">Phosphonate transport system substrate-binding protein</fullName>
    </submittedName>
</protein>